<protein>
    <submittedName>
        <fullName evidence="2">Uncharacterized protein</fullName>
    </submittedName>
</protein>
<evidence type="ECO:0000313" key="2">
    <source>
        <dbReference type="EMBL" id="GFN80082.1"/>
    </source>
</evidence>
<proteinExistence type="predicted"/>
<gene>
    <name evidence="2" type="ORF">PoB_000658800</name>
</gene>
<feature type="region of interest" description="Disordered" evidence="1">
    <location>
        <begin position="130"/>
        <end position="152"/>
    </location>
</feature>
<organism evidence="2 3">
    <name type="scientific">Plakobranchus ocellatus</name>
    <dbReference type="NCBI Taxonomy" id="259542"/>
    <lineage>
        <taxon>Eukaryota</taxon>
        <taxon>Metazoa</taxon>
        <taxon>Spiralia</taxon>
        <taxon>Lophotrochozoa</taxon>
        <taxon>Mollusca</taxon>
        <taxon>Gastropoda</taxon>
        <taxon>Heterobranchia</taxon>
        <taxon>Euthyneura</taxon>
        <taxon>Panpulmonata</taxon>
        <taxon>Sacoglossa</taxon>
        <taxon>Placobranchoidea</taxon>
        <taxon>Plakobranchidae</taxon>
        <taxon>Plakobranchus</taxon>
    </lineage>
</organism>
<feature type="region of interest" description="Disordered" evidence="1">
    <location>
        <begin position="73"/>
        <end position="103"/>
    </location>
</feature>
<keyword evidence="3" id="KW-1185">Reference proteome</keyword>
<dbReference type="EMBL" id="BLXT01000800">
    <property type="protein sequence ID" value="GFN80082.1"/>
    <property type="molecule type" value="Genomic_DNA"/>
</dbReference>
<dbReference type="AlphaFoldDB" id="A0AAV3YCC2"/>
<accession>A0AAV3YCC2</accession>
<evidence type="ECO:0000256" key="1">
    <source>
        <dbReference type="SAM" id="MobiDB-lite"/>
    </source>
</evidence>
<sequence>MEIGVSKVYKKKNLWMVKTRKKEQREGDLVWCLCKASSQQGDLRLPGHPSGQGDGGLAQTCDRKVFAEDLRERREKTTALKGPTEEECDARHQSRRNQESLVPWLTSANSSSLTATGHNMAAMLFVPKNRQSQGGRKEGSAVGGQSALAAIY</sequence>
<name>A0AAV3YCC2_9GAST</name>
<feature type="compositionally biased region" description="Basic and acidic residues" evidence="1">
    <location>
        <begin position="89"/>
        <end position="98"/>
    </location>
</feature>
<evidence type="ECO:0000313" key="3">
    <source>
        <dbReference type="Proteomes" id="UP000735302"/>
    </source>
</evidence>
<dbReference type="Proteomes" id="UP000735302">
    <property type="component" value="Unassembled WGS sequence"/>
</dbReference>
<reference evidence="2 3" key="1">
    <citation type="journal article" date="2021" name="Elife">
        <title>Chloroplast acquisition without the gene transfer in kleptoplastic sea slugs, Plakobranchus ocellatus.</title>
        <authorList>
            <person name="Maeda T."/>
            <person name="Takahashi S."/>
            <person name="Yoshida T."/>
            <person name="Shimamura S."/>
            <person name="Takaki Y."/>
            <person name="Nagai Y."/>
            <person name="Toyoda A."/>
            <person name="Suzuki Y."/>
            <person name="Arimoto A."/>
            <person name="Ishii H."/>
            <person name="Satoh N."/>
            <person name="Nishiyama T."/>
            <person name="Hasebe M."/>
            <person name="Maruyama T."/>
            <person name="Minagawa J."/>
            <person name="Obokata J."/>
            <person name="Shigenobu S."/>
        </authorList>
    </citation>
    <scope>NUCLEOTIDE SEQUENCE [LARGE SCALE GENOMIC DNA]</scope>
</reference>
<comment type="caution">
    <text evidence="2">The sequence shown here is derived from an EMBL/GenBank/DDBJ whole genome shotgun (WGS) entry which is preliminary data.</text>
</comment>